<protein>
    <recommendedName>
        <fullName evidence="3">DUF4114 domain-containing protein</fullName>
    </recommendedName>
</protein>
<comment type="caution">
    <text evidence="1">The sequence shown here is derived from an EMBL/GenBank/DDBJ whole genome shotgun (WGS) entry which is preliminary data.</text>
</comment>
<reference evidence="1 2" key="1">
    <citation type="journal article" date="2020" name="Microb. Ecol.">
        <title>Ecogenomics of the Marine Benthic Filamentous Cyanobacterium Adonisia.</title>
        <authorList>
            <person name="Walter J.M."/>
            <person name="Coutinho F.H."/>
            <person name="Leomil L."/>
            <person name="Hargreaves P.I."/>
            <person name="Campeao M.E."/>
            <person name="Vieira V.V."/>
            <person name="Silva B.S."/>
            <person name="Fistarol G.O."/>
            <person name="Salomon P.S."/>
            <person name="Sawabe T."/>
            <person name="Mino S."/>
            <person name="Hosokawa M."/>
            <person name="Miyashita H."/>
            <person name="Maruyama F."/>
            <person name="van Verk M.C."/>
            <person name="Dutilh B.E."/>
            <person name="Thompson C.C."/>
            <person name="Thompson F.L."/>
        </authorList>
    </citation>
    <scope>NUCLEOTIDE SEQUENCE [LARGE SCALE GENOMIC DNA]</scope>
    <source>
        <strain evidence="1 2">CCMR0081</strain>
    </source>
</reference>
<evidence type="ECO:0000313" key="1">
    <source>
        <dbReference type="EMBL" id="NEZ58043.1"/>
    </source>
</evidence>
<gene>
    <name evidence="1" type="ORF">DXZ20_20820</name>
</gene>
<dbReference type="AlphaFoldDB" id="A0A6M0RQJ5"/>
<evidence type="ECO:0000313" key="2">
    <source>
        <dbReference type="Proteomes" id="UP000481033"/>
    </source>
</evidence>
<proteinExistence type="predicted"/>
<evidence type="ECO:0008006" key="3">
    <source>
        <dbReference type="Google" id="ProtNLM"/>
    </source>
</evidence>
<dbReference type="RefSeq" id="WP_163700293.1">
    <property type="nucleotide sequence ID" value="NZ_QXHD01000004.1"/>
</dbReference>
<accession>A0A6M0RQJ5</accession>
<name>A0A6M0RQJ5_9CYAN</name>
<keyword evidence="2" id="KW-1185">Reference proteome</keyword>
<dbReference type="Proteomes" id="UP000481033">
    <property type="component" value="Unassembled WGS sequence"/>
</dbReference>
<dbReference type="EMBL" id="QXHD01000004">
    <property type="protein sequence ID" value="NEZ58043.1"/>
    <property type="molecule type" value="Genomic_DNA"/>
</dbReference>
<sequence>MASLDRITRRDNTNDPTFTADNQLEFRVNFTSDVSNVTADDFDITGVTGATIISVKSVNQNDAQYDIVIEVPNLPAFTGTIGLTPSNAWDIIDAGDNSAVPTNVGRNQTYELVGTGNPDTTAPSITSIARQTPGNATTDADTLTFRVTFDEDVQNVDANDFVINGNTTATISGVTQVNGSVYDIVVSGGNLATFNGAVGLDLAVGQNIADIAGNTLPNGEPAIDEVYTVDNSLVPSLTSIERLTPATATTNSDTLVFQVTFSEDIQGIDATDFVVNGGSTASVTGVVAVNNSSSIYNITVSGGDLASFNGPVRLALAANQNITNLSNVAVPVAAPTGTNEIYTVSNETVPPTLLSIERLTPGTAITSDNTLVFQATFDEGVRNVDVTDFSINGNTTASITNVTAVNDRVYNITVSGGNLASFNGSVGIDLADTQNITDLVGNALPDSEPAKDESYTVSNTQGASSKLTVIAGNLLEITELGIAQSLNLTISSSVNVSVETIRIFTTDAKGKNRKQLGSFSVLEGSVLPVEYTPGFSLTKSEIATGTFFQFEVEEIDLKTNTTVIRTATITSVSATEVSLDFGNNTKLTTTLTNEVSVTNLLLNDAAAIDLTGLTGQSEVSFTVYREARLDNTIGFYVTDFADGRIIIDELTRATISPGEEGYKEAALAKQLNVQLTGENDKVTTFEATITNGVFLGTYVVIDGVDPSAGEVFFSHQGSGSFDQIRQAGINSFGVEDIIGGGDQDFNDMVIAFEVRAATA</sequence>
<organism evidence="1 2">
    <name type="scientific">Adonisia turfae CCMR0081</name>
    <dbReference type="NCBI Taxonomy" id="2292702"/>
    <lineage>
        <taxon>Bacteria</taxon>
        <taxon>Bacillati</taxon>
        <taxon>Cyanobacteriota</taxon>
        <taxon>Adonisia</taxon>
        <taxon>Adonisia turfae</taxon>
    </lineage>
</organism>